<dbReference type="GO" id="GO:0051087">
    <property type="term" value="F:protein-folding chaperone binding"/>
    <property type="evidence" value="ECO:0007669"/>
    <property type="project" value="InterPro"/>
</dbReference>
<dbReference type="Gene3D" id="2.60.40.790">
    <property type="match status" value="1"/>
</dbReference>
<dbReference type="AlphaFoldDB" id="E5AE93"/>
<dbReference type="CDD" id="cd06466">
    <property type="entry name" value="p23_CS_SGT1_like"/>
    <property type="match status" value="1"/>
</dbReference>
<gene>
    <name evidence="5" type="ORF">LEMA_P003190.1</name>
</gene>
<feature type="domain" description="SGS" evidence="3">
    <location>
        <begin position="301"/>
        <end position="388"/>
    </location>
</feature>
<dbReference type="EMBL" id="FP929139">
    <property type="protein sequence ID" value="CBY01532.1"/>
    <property type="molecule type" value="Genomic_DNA"/>
</dbReference>
<dbReference type="Pfam" id="PF05002">
    <property type="entry name" value="SGS"/>
    <property type="match status" value="1"/>
</dbReference>
<proteinExistence type="inferred from homology"/>
<evidence type="ECO:0000256" key="2">
    <source>
        <dbReference type="SAM" id="MobiDB-lite"/>
    </source>
</evidence>
<sequence length="388" mass="42845">MDQAAKGDAALNANKYDEAIEHYTKALSSNATAVKYYINRSTAYQRSTKYTEALNDAETAVVLAHKRAVRELIKDSQFRRAVALYHLGQYADAQFVLDIVKELDEKDKMLPIWSTKLAAKLKDLSPEDLAAKVTVKKVPEVEIPSATQASKPAPSTNTTKTEAPADTPKPVVPTPINKIKYDWYQNNESVTINILAKGVPKESTTVEMEKDSLFVSFPVSGSSSDYSYTADPLYASIDPTQSTYRVTPNKVEITLRKASPSTKWRTLESDREIVPDETSNQSPLQSHILSDKTNQSSSAPAYPTSSKSGPKNWDTVVQADLDDKDEIEGDETSAFFKKLYAGASEEQQRAMMKSYSESGGTVLSTDWNDVGKKTVVPEPPEGMEAKKY</sequence>
<keyword evidence="6" id="KW-1185">Reference proteome</keyword>
<dbReference type="InterPro" id="IPR007699">
    <property type="entry name" value="SGS_dom"/>
</dbReference>
<dbReference type="OMA" id="KSGPKNW"/>
<dbReference type="SUPFAM" id="SSF48452">
    <property type="entry name" value="TPR-like"/>
    <property type="match status" value="1"/>
</dbReference>
<dbReference type="InterPro" id="IPR044563">
    <property type="entry name" value="Sgt1-like"/>
</dbReference>
<dbReference type="PROSITE" id="PS51203">
    <property type="entry name" value="CS"/>
    <property type="match status" value="1"/>
</dbReference>
<name>E5AE93_LEPMJ</name>
<dbReference type="OrthoDB" id="1898560at2759"/>
<accession>E5AE93</accession>
<dbReference type="InterPro" id="IPR011990">
    <property type="entry name" value="TPR-like_helical_dom_sf"/>
</dbReference>
<dbReference type="PANTHER" id="PTHR45862">
    <property type="entry name" value="PROTEIN SGT1 HOMOLOG"/>
    <property type="match status" value="1"/>
</dbReference>
<feature type="compositionally biased region" description="Polar residues" evidence="2">
    <location>
        <begin position="145"/>
        <end position="161"/>
    </location>
</feature>
<reference evidence="6" key="1">
    <citation type="journal article" date="2011" name="Nat. Commun.">
        <title>Effector diversification within compartments of the Leptosphaeria maculans genome affected by Repeat-Induced Point mutations.</title>
        <authorList>
            <person name="Rouxel T."/>
            <person name="Grandaubert J."/>
            <person name="Hane J.K."/>
            <person name="Hoede C."/>
            <person name="van de Wouw A.P."/>
            <person name="Couloux A."/>
            <person name="Dominguez V."/>
            <person name="Anthouard V."/>
            <person name="Bally P."/>
            <person name="Bourras S."/>
            <person name="Cozijnsen A.J."/>
            <person name="Ciuffetti L.M."/>
            <person name="Degrave A."/>
            <person name="Dilmaghani A."/>
            <person name="Duret L."/>
            <person name="Fudal I."/>
            <person name="Goodwin S.B."/>
            <person name="Gout L."/>
            <person name="Glaser N."/>
            <person name="Linglin J."/>
            <person name="Kema G.H.J."/>
            <person name="Lapalu N."/>
            <person name="Lawrence C.B."/>
            <person name="May K."/>
            <person name="Meyer M."/>
            <person name="Ollivier B."/>
            <person name="Poulain J."/>
            <person name="Schoch C.L."/>
            <person name="Simon A."/>
            <person name="Spatafora J.W."/>
            <person name="Stachowiak A."/>
            <person name="Turgeon B.G."/>
            <person name="Tyler B.M."/>
            <person name="Vincent D."/>
            <person name="Weissenbach J."/>
            <person name="Amselem J."/>
            <person name="Quesneville H."/>
            <person name="Oliver R.P."/>
            <person name="Wincker P."/>
            <person name="Balesdent M.-H."/>
            <person name="Howlett B.J."/>
        </authorList>
    </citation>
    <scope>NUCLEOTIDE SEQUENCE [LARGE SCALE GENOMIC DNA]</scope>
    <source>
        <strain evidence="6">JN3 / isolate v23.1.3 / race Av1-4-5-6-7-8</strain>
    </source>
</reference>
<feature type="domain" description="CS" evidence="4">
    <location>
        <begin position="176"/>
        <end position="268"/>
    </location>
</feature>
<evidence type="ECO:0000259" key="3">
    <source>
        <dbReference type="PROSITE" id="PS51048"/>
    </source>
</evidence>
<dbReference type="PROSITE" id="PS51048">
    <property type="entry name" value="SGS"/>
    <property type="match status" value="1"/>
</dbReference>
<organism evidence="5 6">
    <name type="scientific">Leptosphaeria maculans (strain JN3 / isolate v23.1.3 / race Av1-4-5-6-7-8)</name>
    <name type="common">Blackleg fungus</name>
    <name type="synonym">Phoma lingam</name>
    <dbReference type="NCBI Taxonomy" id="985895"/>
    <lineage>
        <taxon>Eukaryota</taxon>
        <taxon>Fungi</taxon>
        <taxon>Dikarya</taxon>
        <taxon>Ascomycota</taxon>
        <taxon>Pezizomycotina</taxon>
        <taxon>Dothideomycetes</taxon>
        <taxon>Pleosporomycetidae</taxon>
        <taxon>Pleosporales</taxon>
        <taxon>Pleosporineae</taxon>
        <taxon>Leptosphaeriaceae</taxon>
        <taxon>Plenodomus</taxon>
        <taxon>Plenodomus lingam/Leptosphaeria maculans species complex</taxon>
    </lineage>
</organism>
<evidence type="ECO:0000259" key="4">
    <source>
        <dbReference type="PROSITE" id="PS51203"/>
    </source>
</evidence>
<comment type="similarity">
    <text evidence="1">Belongs to the SGT1 family.</text>
</comment>
<protein>
    <submittedName>
        <fullName evidence="5">Similar to SGT1 and CS domain containing protein</fullName>
    </submittedName>
</protein>
<dbReference type="VEuPathDB" id="FungiDB:LEMA_P003190.1"/>
<evidence type="ECO:0000313" key="6">
    <source>
        <dbReference type="Proteomes" id="UP000002668"/>
    </source>
</evidence>
<feature type="region of interest" description="Disordered" evidence="2">
    <location>
        <begin position="266"/>
        <end position="314"/>
    </location>
</feature>
<dbReference type="HOGENOM" id="CLU_039532_3_1_1"/>
<dbReference type="STRING" id="985895.E5AE93"/>
<evidence type="ECO:0000256" key="1">
    <source>
        <dbReference type="ARBA" id="ARBA00008509"/>
    </source>
</evidence>
<feature type="region of interest" description="Disordered" evidence="2">
    <location>
        <begin position="144"/>
        <end position="171"/>
    </location>
</feature>
<feature type="compositionally biased region" description="Polar residues" evidence="2">
    <location>
        <begin position="355"/>
        <end position="367"/>
    </location>
</feature>
<dbReference type="InParanoid" id="E5AE93"/>
<feature type="region of interest" description="Disordered" evidence="2">
    <location>
        <begin position="351"/>
        <end position="388"/>
    </location>
</feature>
<dbReference type="InterPro" id="IPR008978">
    <property type="entry name" value="HSP20-like_chaperone"/>
</dbReference>
<evidence type="ECO:0000313" key="5">
    <source>
        <dbReference type="EMBL" id="CBY01532.1"/>
    </source>
</evidence>
<feature type="compositionally biased region" description="Polar residues" evidence="2">
    <location>
        <begin position="277"/>
        <end position="309"/>
    </location>
</feature>
<dbReference type="InterPro" id="IPR007052">
    <property type="entry name" value="CS_dom"/>
</dbReference>
<dbReference type="Gene3D" id="1.25.40.10">
    <property type="entry name" value="Tetratricopeptide repeat domain"/>
    <property type="match status" value="1"/>
</dbReference>
<dbReference type="FunCoup" id="E5AE93">
    <property type="interactions" value="952"/>
</dbReference>
<dbReference type="Pfam" id="PF04969">
    <property type="entry name" value="CS"/>
    <property type="match status" value="1"/>
</dbReference>
<dbReference type="Proteomes" id="UP000002668">
    <property type="component" value="Genome"/>
</dbReference>
<dbReference type="eggNOG" id="KOG1309">
    <property type="taxonomic scope" value="Eukaryota"/>
</dbReference>
<dbReference type="GeneID" id="13286842"/>
<dbReference type="SUPFAM" id="SSF49764">
    <property type="entry name" value="HSP20-like chaperones"/>
    <property type="match status" value="1"/>
</dbReference>